<name>A0A420VW21_9SPHI</name>
<organism evidence="2 3">
    <name type="scientific">Sphingobacterium puteale</name>
    <dbReference type="NCBI Taxonomy" id="2420510"/>
    <lineage>
        <taxon>Bacteria</taxon>
        <taxon>Pseudomonadati</taxon>
        <taxon>Bacteroidota</taxon>
        <taxon>Sphingobacteriia</taxon>
        <taxon>Sphingobacteriales</taxon>
        <taxon>Sphingobacteriaceae</taxon>
        <taxon>Sphingobacterium</taxon>
    </lineage>
</organism>
<evidence type="ECO:0000313" key="3">
    <source>
        <dbReference type="Proteomes" id="UP000282423"/>
    </source>
</evidence>
<dbReference type="AlphaFoldDB" id="A0A420VW21"/>
<protein>
    <submittedName>
        <fullName evidence="2">SH3 domain-containing protein</fullName>
    </submittedName>
</protein>
<keyword evidence="3" id="KW-1185">Reference proteome</keyword>
<keyword evidence="1" id="KW-0472">Membrane</keyword>
<evidence type="ECO:0000256" key="1">
    <source>
        <dbReference type="SAM" id="Phobius"/>
    </source>
</evidence>
<dbReference type="Gene3D" id="2.30.30.40">
    <property type="entry name" value="SH3 Domains"/>
    <property type="match status" value="1"/>
</dbReference>
<evidence type="ECO:0000313" key="2">
    <source>
        <dbReference type="EMBL" id="RKO70563.1"/>
    </source>
</evidence>
<comment type="caution">
    <text evidence="2">The sequence shown here is derived from an EMBL/GenBank/DDBJ whole genome shotgun (WGS) entry which is preliminary data.</text>
</comment>
<proteinExistence type="predicted"/>
<keyword evidence="1" id="KW-1133">Transmembrane helix</keyword>
<keyword evidence="1" id="KW-0812">Transmembrane</keyword>
<gene>
    <name evidence="2" type="ORF">D7322_16955</name>
</gene>
<dbReference type="EMBL" id="RBWS01000012">
    <property type="protein sequence ID" value="RKO70563.1"/>
    <property type="molecule type" value="Genomic_DNA"/>
</dbReference>
<accession>A0A420VW21</accession>
<reference evidence="2 3" key="1">
    <citation type="submission" date="2018-10" db="EMBL/GenBank/DDBJ databases">
        <title>Sphingobacterium sp. M05W1-28.</title>
        <authorList>
            <person name="Cai H."/>
        </authorList>
    </citation>
    <scope>NUCLEOTIDE SEQUENCE [LARGE SCALE GENOMIC DNA]</scope>
    <source>
        <strain evidence="2 3">M05W1-28</strain>
    </source>
</reference>
<feature type="transmembrane region" description="Helical" evidence="1">
    <location>
        <begin position="24"/>
        <end position="42"/>
    </location>
</feature>
<dbReference type="OrthoDB" id="995425at2"/>
<dbReference type="Proteomes" id="UP000282423">
    <property type="component" value="Unassembled WGS sequence"/>
</dbReference>
<sequence length="396" mass="44916">MGEPLNTSIFFGTGIAIFTYMKRLLFLPAYMLVGSTILMGMLSCGDGAKKKAIQKADSVQMDVSAIKDTAVAEKFPPLPINYDQTKVLKNLYVIDRAGVVLRQGADDNAPALGKYPYGTKLDVIGEEGEWLAVMDRIQRDYKGPNGEANDVTQWEKGYVAKSKLGKQDKITISPKDLNIIVSQRVNGKENYYEKGHPLDQHLFLELIDEQTFLAARNTAEDYLIKDTLSYIKNGKIFELPLANGKKLTFTDKDIDNELESRYSYMGHYDFLNAFAVAGNYWESADVRLFDRQDGHLIVECGDYPFFSADKKYLMTLHADPYESTGDLQVFHVKQGKVIPMLSVSFKEWMPTWKEELMFWGKDGYIYTAANHVNGYWGEEGSLSERSQFIRIKLLKP</sequence>